<evidence type="ECO:0000313" key="4">
    <source>
        <dbReference type="Proteomes" id="UP001595683"/>
    </source>
</evidence>
<organism evidence="3 4">
    <name type="scientific">Novosphingobium pokkalii</name>
    <dbReference type="NCBI Taxonomy" id="1770194"/>
    <lineage>
        <taxon>Bacteria</taxon>
        <taxon>Pseudomonadati</taxon>
        <taxon>Pseudomonadota</taxon>
        <taxon>Alphaproteobacteria</taxon>
        <taxon>Sphingomonadales</taxon>
        <taxon>Sphingomonadaceae</taxon>
        <taxon>Novosphingobium</taxon>
    </lineage>
</organism>
<protein>
    <recommendedName>
        <fullName evidence="1">UPF0311 protein ACFOOT_08655</fullName>
    </recommendedName>
</protein>
<comment type="similarity">
    <text evidence="1">Belongs to the UPF0311 family.</text>
</comment>
<dbReference type="RefSeq" id="WP_229815167.1">
    <property type="nucleotide sequence ID" value="NZ_BMZP01000005.1"/>
</dbReference>
<evidence type="ECO:0000256" key="1">
    <source>
        <dbReference type="HAMAP-Rule" id="MF_00775"/>
    </source>
</evidence>
<keyword evidence="2" id="KW-0732">Signal</keyword>
<gene>
    <name evidence="3" type="ORF">ACFOOT_08655</name>
</gene>
<sequence>MITASTWRASALAAALGLVVAMAPASAKASPAAPAPSLEYAFTAKVTLAPPVEQGEVAGGRKRFIAITGGSVDGPLFHGKVLPGGGDWQTILPGGLTQVEARYFLQADDGMVVDVANPGVRVASPEVTEQIARGQAVSPDAYYFRTTPHLAARAGPLDWMNRAVFVARGIRLPDHVEIDFYIVR</sequence>
<feature type="signal peptide" evidence="2">
    <location>
        <begin position="1"/>
        <end position="29"/>
    </location>
</feature>
<accession>A0ABV7V246</accession>
<name>A0ABV7V246_9SPHN</name>
<dbReference type="Proteomes" id="UP001595683">
    <property type="component" value="Unassembled WGS sequence"/>
</dbReference>
<dbReference type="HAMAP" id="MF_00775">
    <property type="entry name" value="UPF0311"/>
    <property type="match status" value="1"/>
</dbReference>
<dbReference type="PANTHER" id="PTHR37315">
    <property type="entry name" value="UPF0311 PROTEIN BLR7842"/>
    <property type="match status" value="1"/>
</dbReference>
<evidence type="ECO:0000313" key="3">
    <source>
        <dbReference type="EMBL" id="MFC3671495.1"/>
    </source>
</evidence>
<feature type="chain" id="PRO_5045534289" description="UPF0311 protein ACFOOT_08655" evidence="2">
    <location>
        <begin position="30"/>
        <end position="184"/>
    </location>
</feature>
<comment type="caution">
    <text evidence="3">The sequence shown here is derived from an EMBL/GenBank/DDBJ whole genome shotgun (WGS) entry which is preliminary data.</text>
</comment>
<dbReference type="InterPro" id="IPR020915">
    <property type="entry name" value="UPF0311"/>
</dbReference>
<dbReference type="EMBL" id="JBHRYE010000012">
    <property type="protein sequence ID" value="MFC3671495.1"/>
    <property type="molecule type" value="Genomic_DNA"/>
</dbReference>
<proteinExistence type="inferred from homology"/>
<dbReference type="Gene3D" id="2.40.160.20">
    <property type="match status" value="1"/>
</dbReference>
<reference evidence="4" key="1">
    <citation type="journal article" date="2019" name="Int. J. Syst. Evol. Microbiol.">
        <title>The Global Catalogue of Microorganisms (GCM) 10K type strain sequencing project: providing services to taxonomists for standard genome sequencing and annotation.</title>
        <authorList>
            <consortium name="The Broad Institute Genomics Platform"/>
            <consortium name="The Broad Institute Genome Sequencing Center for Infectious Disease"/>
            <person name="Wu L."/>
            <person name="Ma J."/>
        </authorList>
    </citation>
    <scope>NUCLEOTIDE SEQUENCE [LARGE SCALE GENOMIC DNA]</scope>
    <source>
        <strain evidence="4">KCTC 42224</strain>
    </source>
</reference>
<dbReference type="PANTHER" id="PTHR37315:SF1">
    <property type="entry name" value="UPF0311 PROTEIN BLR7842"/>
    <property type="match status" value="1"/>
</dbReference>
<keyword evidence="4" id="KW-1185">Reference proteome</keyword>
<dbReference type="Pfam" id="PF11578">
    <property type="entry name" value="DUF3237"/>
    <property type="match status" value="1"/>
</dbReference>
<evidence type="ECO:0000256" key="2">
    <source>
        <dbReference type="SAM" id="SignalP"/>
    </source>
</evidence>